<accession>I0S935</accession>
<comment type="caution">
    <text evidence="6">The sequence shown here is derived from an EMBL/GenBank/DDBJ whole genome shotgun (WGS) entry which is preliminary data.</text>
</comment>
<protein>
    <submittedName>
        <fullName evidence="6">Iron dependent repressor, metal binding/dimerization domain protein</fullName>
    </submittedName>
</protein>
<dbReference type="PROSITE" id="PS50944">
    <property type="entry name" value="HTH_DTXR"/>
    <property type="match status" value="1"/>
</dbReference>
<dbReference type="AlphaFoldDB" id="I0S935"/>
<proteinExistence type="inferred from homology"/>
<gene>
    <name evidence="6" type="ORF">HMPREF1043_1702</name>
</gene>
<evidence type="ECO:0000259" key="5">
    <source>
        <dbReference type="PROSITE" id="PS50944"/>
    </source>
</evidence>
<dbReference type="InterPro" id="IPR036388">
    <property type="entry name" value="WH-like_DNA-bd_sf"/>
</dbReference>
<keyword evidence="2" id="KW-0805">Transcription regulation</keyword>
<reference evidence="6 7" key="1">
    <citation type="submission" date="2012-01" db="EMBL/GenBank/DDBJ databases">
        <authorList>
            <person name="Harkins D.M."/>
            <person name="Madupu R."/>
            <person name="Durkin A.S."/>
            <person name="Torralba M."/>
            <person name="Methe B."/>
            <person name="Sutton G.G."/>
            <person name="Nelson K.E."/>
        </authorList>
    </citation>
    <scope>NUCLEOTIDE SEQUENCE [LARGE SCALE GENOMIC DNA]</scope>
    <source>
        <strain evidence="6 7">CCUG 39159</strain>
    </source>
</reference>
<dbReference type="PANTHER" id="PTHR33238">
    <property type="entry name" value="IRON (METAL) DEPENDENT REPRESSOR, DTXR FAMILY"/>
    <property type="match status" value="1"/>
</dbReference>
<dbReference type="InterPro" id="IPR050536">
    <property type="entry name" value="DtxR_MntR_Metal-Reg"/>
</dbReference>
<dbReference type="InterPro" id="IPR022687">
    <property type="entry name" value="HTH_DTXR"/>
</dbReference>
<dbReference type="InterPro" id="IPR036390">
    <property type="entry name" value="WH_DNA-bd_sf"/>
</dbReference>
<dbReference type="GO" id="GO:0003700">
    <property type="term" value="F:DNA-binding transcription factor activity"/>
    <property type="evidence" value="ECO:0007669"/>
    <property type="project" value="InterPro"/>
</dbReference>
<dbReference type="Pfam" id="PF01325">
    <property type="entry name" value="Fe_dep_repress"/>
    <property type="match status" value="1"/>
</dbReference>
<dbReference type="Pfam" id="PF02742">
    <property type="entry name" value="Fe_dep_repr_C"/>
    <property type="match status" value="1"/>
</dbReference>
<keyword evidence="3" id="KW-0238">DNA-binding</keyword>
<dbReference type="InterPro" id="IPR036421">
    <property type="entry name" value="Fe_dep_repressor_sf"/>
</dbReference>
<keyword evidence="7" id="KW-1185">Reference proteome</keyword>
<dbReference type="GO" id="GO:0046914">
    <property type="term" value="F:transition metal ion binding"/>
    <property type="evidence" value="ECO:0007669"/>
    <property type="project" value="InterPro"/>
</dbReference>
<dbReference type="GO" id="GO:0046983">
    <property type="term" value="F:protein dimerization activity"/>
    <property type="evidence" value="ECO:0007669"/>
    <property type="project" value="InterPro"/>
</dbReference>
<dbReference type="InterPro" id="IPR001367">
    <property type="entry name" value="Fe_dep_repressor"/>
</dbReference>
<evidence type="ECO:0000313" key="6">
    <source>
        <dbReference type="EMBL" id="EID19888.1"/>
    </source>
</evidence>
<evidence type="ECO:0000256" key="4">
    <source>
        <dbReference type="ARBA" id="ARBA00023163"/>
    </source>
</evidence>
<dbReference type="Gene3D" id="1.10.60.10">
    <property type="entry name" value="Iron dependent repressor, metal binding and dimerisation domain"/>
    <property type="match status" value="1"/>
</dbReference>
<keyword evidence="4" id="KW-0804">Transcription</keyword>
<dbReference type="GO" id="GO:0003677">
    <property type="term" value="F:DNA binding"/>
    <property type="evidence" value="ECO:0007669"/>
    <property type="project" value="UniProtKB-KW"/>
</dbReference>
<dbReference type="SUPFAM" id="SSF46785">
    <property type="entry name" value="Winged helix' DNA-binding domain"/>
    <property type="match status" value="1"/>
</dbReference>
<evidence type="ECO:0000313" key="7">
    <source>
        <dbReference type="Proteomes" id="UP000003245"/>
    </source>
</evidence>
<dbReference type="RefSeq" id="WP_003038139.1">
    <property type="nucleotide sequence ID" value="NZ_AICP01000060.1"/>
</dbReference>
<dbReference type="SUPFAM" id="SSF47979">
    <property type="entry name" value="Iron-dependent repressor protein, dimerization domain"/>
    <property type="match status" value="1"/>
</dbReference>
<evidence type="ECO:0000256" key="3">
    <source>
        <dbReference type="ARBA" id="ARBA00023125"/>
    </source>
</evidence>
<name>I0S935_STRAP</name>
<sequence length="125" mass="14798">MHKNYLEENYLENIYMLSLEKEDVRHKDIREKMKRAKSVVTKAIGILVEKGYVIYDEDKIVRLTDEGLDIAERVYRKHIYLTELLLKAGVDKDIAEKEACDIEHVVSDESFEKIKKYIKKLSSYK</sequence>
<evidence type="ECO:0000256" key="2">
    <source>
        <dbReference type="ARBA" id="ARBA00023015"/>
    </source>
</evidence>
<dbReference type="InterPro" id="IPR022689">
    <property type="entry name" value="Iron_dep_repressor"/>
</dbReference>
<dbReference type="Gene3D" id="1.10.10.10">
    <property type="entry name" value="Winged helix-like DNA-binding domain superfamily/Winged helix DNA-binding domain"/>
    <property type="match status" value="1"/>
</dbReference>
<comment type="similarity">
    <text evidence="1">Belongs to the DtxR/MntR family.</text>
</comment>
<evidence type="ECO:0000256" key="1">
    <source>
        <dbReference type="ARBA" id="ARBA00007871"/>
    </source>
</evidence>
<feature type="domain" description="HTH dtxR-type" evidence="5">
    <location>
        <begin position="1"/>
        <end position="64"/>
    </location>
</feature>
<dbReference type="PANTHER" id="PTHR33238:SF7">
    <property type="entry name" value="IRON-DEPENDENT TRANSCRIPTIONAL REGULATOR"/>
    <property type="match status" value="1"/>
</dbReference>
<organism evidence="6 7">
    <name type="scientific">Streptococcus anginosus subsp. whileyi CCUG 39159</name>
    <dbReference type="NCBI Taxonomy" id="1095729"/>
    <lineage>
        <taxon>Bacteria</taxon>
        <taxon>Bacillati</taxon>
        <taxon>Bacillota</taxon>
        <taxon>Bacilli</taxon>
        <taxon>Lactobacillales</taxon>
        <taxon>Streptococcaceae</taxon>
        <taxon>Streptococcus</taxon>
        <taxon>Streptococcus anginosus group</taxon>
    </lineage>
</organism>
<dbReference type="PATRIC" id="fig|1095729.3.peg.1947"/>
<dbReference type="Proteomes" id="UP000003245">
    <property type="component" value="Unassembled WGS sequence"/>
</dbReference>
<dbReference type="SMART" id="SM00529">
    <property type="entry name" value="HTH_DTXR"/>
    <property type="match status" value="1"/>
</dbReference>
<dbReference type="EMBL" id="AICP01000060">
    <property type="protein sequence ID" value="EID19888.1"/>
    <property type="molecule type" value="Genomic_DNA"/>
</dbReference>